<dbReference type="GO" id="GO:0009061">
    <property type="term" value="P:anaerobic respiration"/>
    <property type="evidence" value="ECO:0007669"/>
    <property type="project" value="InterPro"/>
</dbReference>
<comment type="similarity">
    <text evidence="2">Belongs to the NapB family.</text>
</comment>
<keyword evidence="10 13" id="KW-0408">Iron</keyword>
<feature type="binding site" description="axial binding residue" evidence="13">
    <location>
        <position position="76"/>
    </location>
    <ligand>
        <name>heme c</name>
        <dbReference type="ChEBI" id="CHEBI:61717"/>
        <label>1</label>
    </ligand>
    <ligandPart>
        <name>Fe</name>
        <dbReference type="ChEBI" id="CHEBI:18248"/>
    </ligandPart>
</feature>
<dbReference type="Gene3D" id="1.10.1130.10">
    <property type="entry name" value="Flavocytochrome C3, Chain A"/>
    <property type="match status" value="1"/>
</dbReference>
<keyword evidence="5 12" id="KW-0349">Heme</keyword>
<evidence type="ECO:0000313" key="16">
    <source>
        <dbReference type="Proteomes" id="UP000249746"/>
    </source>
</evidence>
<keyword evidence="4" id="KW-0813">Transport</keyword>
<proteinExistence type="inferred from homology"/>
<feature type="chain" id="PRO_5015930275" description="Periplasmic nitrate reductase, electron transfer subunit" evidence="14">
    <location>
        <begin position="23"/>
        <end position="175"/>
    </location>
</feature>
<evidence type="ECO:0000256" key="5">
    <source>
        <dbReference type="ARBA" id="ARBA00022617"/>
    </source>
</evidence>
<evidence type="ECO:0000256" key="4">
    <source>
        <dbReference type="ARBA" id="ARBA00022448"/>
    </source>
</evidence>
<evidence type="ECO:0000256" key="14">
    <source>
        <dbReference type="SAM" id="SignalP"/>
    </source>
</evidence>
<evidence type="ECO:0000256" key="3">
    <source>
        <dbReference type="ARBA" id="ARBA00013773"/>
    </source>
</evidence>
<feature type="binding site" description="axial binding residue" evidence="13">
    <location>
        <position position="95"/>
    </location>
    <ligand>
        <name>heme c</name>
        <dbReference type="ChEBI" id="CHEBI:61717"/>
        <label>1</label>
    </ligand>
    <ligandPart>
        <name>Fe</name>
        <dbReference type="ChEBI" id="CHEBI:18248"/>
    </ligandPart>
</feature>
<feature type="binding site" description="covalent" evidence="12">
    <location>
        <position position="94"/>
    </location>
    <ligand>
        <name>heme c</name>
        <dbReference type="ChEBI" id="CHEBI:61717"/>
        <label>1</label>
    </ligand>
</feature>
<dbReference type="PANTHER" id="PTHR38604:SF1">
    <property type="entry name" value="PERIPLASMIC NITRATE REDUCTASE, ELECTRON TRANSFER SUBUNIT"/>
    <property type="match status" value="1"/>
</dbReference>
<comment type="PTM">
    <text evidence="12">Binds 2 heme C groups per subunit.</text>
</comment>
<keyword evidence="7 14" id="KW-0732">Signal</keyword>
<evidence type="ECO:0000256" key="8">
    <source>
        <dbReference type="ARBA" id="ARBA00022764"/>
    </source>
</evidence>
<dbReference type="GO" id="GO:0046872">
    <property type="term" value="F:metal ion binding"/>
    <property type="evidence" value="ECO:0007669"/>
    <property type="project" value="UniProtKB-KW"/>
</dbReference>
<dbReference type="GO" id="GO:0042597">
    <property type="term" value="C:periplasmic space"/>
    <property type="evidence" value="ECO:0007669"/>
    <property type="project" value="UniProtKB-SubCell"/>
</dbReference>
<dbReference type="PROSITE" id="PS51257">
    <property type="entry name" value="PROKAR_LIPOPROTEIN"/>
    <property type="match status" value="1"/>
</dbReference>
<reference evidence="15 16" key="1">
    <citation type="submission" date="2017-03" db="EMBL/GenBank/DDBJ databases">
        <title>Genomic and clinical evidence uncovers the enterohepatic species Helicobacter valdiviensis as a potential human intestinal pathogen.</title>
        <authorList>
            <person name="Fresia P."/>
            <person name="Jara R."/>
            <person name="Sierra R."/>
            <person name="Ferres I."/>
            <person name="Greif G."/>
            <person name="Iraola G."/>
            <person name="Collado L."/>
        </authorList>
    </citation>
    <scope>NUCLEOTIDE SEQUENCE [LARGE SCALE GENOMIC DNA]</scope>
    <source>
        <strain evidence="15 16">WBE14</strain>
    </source>
</reference>
<sequence length="175" mass="19277">MVYKKMLLASMALALVFFGCQADKQGIGEDELGLRKSTLFNENASIQAFDYEGAKAAGESTLLQRSFENAPPLISHSLEGLLPITKENNSCTSCHLPEIAEAVGAVAMPKSHFYNFRTHKDLKGQMDENRFNCVACHVPQVDAQPLVKNNFSPEFRQKDGISKSNLLDVLNEGVK</sequence>
<feature type="binding site" description="covalent" evidence="12">
    <location>
        <position position="91"/>
    </location>
    <ligand>
        <name>heme c</name>
        <dbReference type="ChEBI" id="CHEBI:61717"/>
        <label>1</label>
    </ligand>
</feature>
<gene>
    <name evidence="15" type="ORF">B6S12_00200</name>
</gene>
<dbReference type="PANTHER" id="PTHR38604">
    <property type="entry name" value="PERIPLASMIC NITRATE REDUCTASE, ELECTRON TRANSFER SUBUNIT"/>
    <property type="match status" value="1"/>
</dbReference>
<feature type="binding site" description="covalent" evidence="12">
    <location>
        <position position="136"/>
    </location>
    <ligand>
        <name>heme c</name>
        <dbReference type="ChEBI" id="CHEBI:61717"/>
        <label>2</label>
    </ligand>
</feature>
<dbReference type="PIRSF" id="PIRSF006105">
    <property type="entry name" value="NapB"/>
    <property type="match status" value="1"/>
</dbReference>
<dbReference type="RefSeq" id="WP_111228803.1">
    <property type="nucleotide sequence ID" value="NZ_NBIU01000001.1"/>
</dbReference>
<evidence type="ECO:0000256" key="11">
    <source>
        <dbReference type="ARBA" id="ARBA00031832"/>
    </source>
</evidence>
<evidence type="ECO:0000256" key="1">
    <source>
        <dbReference type="ARBA" id="ARBA00004418"/>
    </source>
</evidence>
<dbReference type="AlphaFoldDB" id="A0A2W6PQN4"/>
<dbReference type="OrthoDB" id="13290at2"/>
<name>A0A2W6PQN4_9HELI</name>
<dbReference type="Proteomes" id="UP000249746">
    <property type="component" value="Unassembled WGS sequence"/>
</dbReference>
<evidence type="ECO:0000256" key="6">
    <source>
        <dbReference type="ARBA" id="ARBA00022723"/>
    </source>
</evidence>
<keyword evidence="9" id="KW-0249">Electron transport</keyword>
<evidence type="ECO:0000313" key="15">
    <source>
        <dbReference type="EMBL" id="PZT49053.1"/>
    </source>
</evidence>
<evidence type="ECO:0000256" key="2">
    <source>
        <dbReference type="ARBA" id="ARBA00007368"/>
    </source>
</evidence>
<feature type="binding site" description="axial binding residue" evidence="13">
    <location>
        <position position="137"/>
    </location>
    <ligand>
        <name>heme c</name>
        <dbReference type="ChEBI" id="CHEBI:61717"/>
        <label>2</label>
    </ligand>
    <ligandPart>
        <name>Fe</name>
        <dbReference type="ChEBI" id="CHEBI:18248"/>
    </ligandPart>
</feature>
<keyword evidence="16" id="KW-1185">Reference proteome</keyword>
<dbReference type="SUPFAM" id="SSF48695">
    <property type="entry name" value="Multiheme cytochromes"/>
    <property type="match status" value="1"/>
</dbReference>
<feature type="binding site" description="axial binding residue" evidence="13">
    <location>
        <position position="112"/>
    </location>
    <ligand>
        <name>heme c</name>
        <dbReference type="ChEBI" id="CHEBI:61717"/>
        <label>2</label>
    </ligand>
    <ligandPart>
        <name>Fe</name>
        <dbReference type="ChEBI" id="CHEBI:18248"/>
    </ligandPart>
</feature>
<keyword evidence="8" id="KW-0574">Periplasm</keyword>
<dbReference type="EMBL" id="NBIU01000001">
    <property type="protein sequence ID" value="PZT49053.1"/>
    <property type="molecule type" value="Genomic_DNA"/>
</dbReference>
<feature type="signal peptide" evidence="14">
    <location>
        <begin position="1"/>
        <end position="22"/>
    </location>
</feature>
<dbReference type="InterPro" id="IPR005591">
    <property type="entry name" value="NapB"/>
</dbReference>
<evidence type="ECO:0000256" key="7">
    <source>
        <dbReference type="ARBA" id="ARBA00022729"/>
    </source>
</evidence>
<evidence type="ECO:0000256" key="12">
    <source>
        <dbReference type="PIRSR" id="PIRSR006105-1"/>
    </source>
</evidence>
<comment type="subcellular location">
    <subcellularLocation>
        <location evidence="1">Periplasm</location>
    </subcellularLocation>
</comment>
<accession>A0A2W6PQN4</accession>
<evidence type="ECO:0000256" key="13">
    <source>
        <dbReference type="PIRSR" id="PIRSR006105-2"/>
    </source>
</evidence>
<dbReference type="InterPro" id="IPR036280">
    <property type="entry name" value="Multihaem_cyt_sf"/>
</dbReference>
<evidence type="ECO:0000256" key="10">
    <source>
        <dbReference type="ARBA" id="ARBA00023004"/>
    </source>
</evidence>
<feature type="binding site" description="covalent" evidence="12">
    <location>
        <position position="133"/>
    </location>
    <ligand>
        <name>heme c</name>
        <dbReference type="ChEBI" id="CHEBI:61717"/>
        <label>2</label>
    </ligand>
</feature>
<dbReference type="Pfam" id="PF03892">
    <property type="entry name" value="NapB"/>
    <property type="match status" value="1"/>
</dbReference>
<protein>
    <recommendedName>
        <fullName evidence="3">Periplasmic nitrate reductase, electron transfer subunit</fullName>
    </recommendedName>
    <alternativeName>
        <fullName evidence="11">Diheme cytochrome c NapB</fullName>
    </alternativeName>
</protein>
<organism evidence="15 16">
    <name type="scientific">Helicobacter valdiviensis</name>
    <dbReference type="NCBI Taxonomy" id="1458358"/>
    <lineage>
        <taxon>Bacteria</taxon>
        <taxon>Pseudomonadati</taxon>
        <taxon>Campylobacterota</taxon>
        <taxon>Epsilonproteobacteria</taxon>
        <taxon>Campylobacterales</taxon>
        <taxon>Helicobacteraceae</taxon>
        <taxon>Helicobacter</taxon>
    </lineage>
</organism>
<keyword evidence="6 13" id="KW-0479">Metal-binding</keyword>
<evidence type="ECO:0000256" key="9">
    <source>
        <dbReference type="ARBA" id="ARBA00022982"/>
    </source>
</evidence>
<comment type="caution">
    <text evidence="15">The sequence shown here is derived from an EMBL/GenBank/DDBJ whole genome shotgun (WGS) entry which is preliminary data.</text>
</comment>